<name>A0A077KGV0_9CAUD</name>
<dbReference type="KEGG" id="vg:23681431"/>
<keyword evidence="3" id="KW-1185">Reference proteome</keyword>
<reference evidence="2 3" key="1">
    <citation type="journal article" date="2015" name="Arch. Virol.">
        <title>Full-genome sequence of a novel myovirus, GF-2, infecting Edwardsiella tarda: comparison with other Edwardsiella myoviral genomes.</title>
        <authorList>
            <person name="Yasuike M."/>
            <person name="Nishiki I."/>
            <person name="Iwasaki Y."/>
            <person name="Nakamura Y."/>
            <person name="Fujiwara A."/>
            <person name="Sugaya E."/>
            <person name="Kawato Y."/>
            <person name="Nagai S."/>
            <person name="Kobayashi T."/>
            <person name="Ototake M."/>
            <person name="Nakai T."/>
        </authorList>
    </citation>
    <scope>NUCLEOTIDE SEQUENCE [LARGE SCALE GENOMIC DNA]</scope>
</reference>
<accession>A0A077KGV0</accession>
<protein>
    <submittedName>
        <fullName evidence="2">Uncharacterized protein</fullName>
    </submittedName>
</protein>
<organism evidence="2 3">
    <name type="scientific">Edwardsiella phage GF-2</name>
    <dbReference type="NCBI Taxonomy" id="1537091"/>
    <lineage>
        <taxon>Viruses</taxon>
        <taxon>Duplodnaviria</taxon>
        <taxon>Heunggongvirae</taxon>
        <taxon>Uroviricota</taxon>
        <taxon>Caudoviricetes</taxon>
        <taxon>Gofduovirus</taxon>
        <taxon>Gofduovirus GF2</taxon>
    </lineage>
</organism>
<evidence type="ECO:0000313" key="2">
    <source>
        <dbReference type="EMBL" id="BAP28880.1"/>
    </source>
</evidence>
<feature type="coiled-coil region" evidence="1">
    <location>
        <begin position="80"/>
        <end position="107"/>
    </location>
</feature>
<keyword evidence="1" id="KW-0175">Coiled coil</keyword>
<dbReference type="RefSeq" id="YP_009126612.1">
    <property type="nucleotide sequence ID" value="NC_026611.1"/>
</dbReference>
<dbReference type="GeneID" id="23681431"/>
<dbReference type="EMBL" id="AP014629">
    <property type="protein sequence ID" value="BAP28880.1"/>
    <property type="molecule type" value="Genomic_DNA"/>
</dbReference>
<sequence length="108" mass="11607">MANVVVCSKLMHGVVFELGDREVVVNGQNSNEMVAIKGYQGVCGLTHMPEEDWKAIAKKYAGMTAISGGFIFAEKDEASAKAAAEEVKELKTGLEQAEVKEDETEKAA</sequence>
<proteinExistence type="predicted"/>
<dbReference type="Proteomes" id="UP000202039">
    <property type="component" value="Segment"/>
</dbReference>
<evidence type="ECO:0000256" key="1">
    <source>
        <dbReference type="SAM" id="Coils"/>
    </source>
</evidence>
<evidence type="ECO:0000313" key="3">
    <source>
        <dbReference type="Proteomes" id="UP000202039"/>
    </source>
</evidence>